<dbReference type="InterPro" id="IPR038717">
    <property type="entry name" value="Tc1-like_DDE_dom"/>
</dbReference>
<reference evidence="4" key="1">
    <citation type="submission" date="2022-11" db="UniProtKB">
        <authorList>
            <consortium name="WormBaseParasite"/>
        </authorList>
    </citation>
    <scope>IDENTIFICATION</scope>
</reference>
<evidence type="ECO:0000313" key="4">
    <source>
        <dbReference type="WBParaSite" id="ACRNAN_scaffold3762.g21318.t1"/>
    </source>
</evidence>
<dbReference type="WBParaSite" id="ACRNAN_scaffold3762.g21318.t1">
    <property type="protein sequence ID" value="ACRNAN_scaffold3762.g21318.t1"/>
    <property type="gene ID" value="ACRNAN_scaffold3762.g21318"/>
</dbReference>
<evidence type="ECO:0000313" key="3">
    <source>
        <dbReference type="Proteomes" id="UP000887540"/>
    </source>
</evidence>
<dbReference type="InterPro" id="IPR036397">
    <property type="entry name" value="RNaseH_sf"/>
</dbReference>
<keyword evidence="3" id="KW-1185">Reference proteome</keyword>
<dbReference type="AlphaFoldDB" id="A0A914DRQ0"/>
<name>A0A914DRQ0_9BILA</name>
<protein>
    <submittedName>
        <fullName evidence="4">Tc1-like transposase DDE domain-containing protein</fullName>
    </submittedName>
</protein>
<dbReference type="GO" id="GO:0005634">
    <property type="term" value="C:nucleus"/>
    <property type="evidence" value="ECO:0007669"/>
    <property type="project" value="UniProtKB-SubCell"/>
</dbReference>
<dbReference type="InterPro" id="IPR009057">
    <property type="entry name" value="Homeodomain-like_sf"/>
</dbReference>
<accession>A0A914DRQ0</accession>
<feature type="domain" description="Tc1-like transposase DDE" evidence="2">
    <location>
        <begin position="59"/>
        <end position="194"/>
    </location>
</feature>
<dbReference type="Proteomes" id="UP000887540">
    <property type="component" value="Unplaced"/>
</dbReference>
<sequence>MSDKEKRIEILGMFKRGKKVMKFSRELGLPHSTILKTIKRFNELGTSADRKGRGRKKTARIVKRRAFPKSVMVWAAITSDGKSPLVFVEPGVKVKSRYYREQILDRVLLPWARRHFGRRHWCFQQDGAPSHKAEEVQNWIRDNFPDFISVNISKKRPGQWPPNSPDLNPLDYATWGILEAAIYGRKFRTIEELKAALQEAWERIDLNVLASSVDNWRKRLRACVQANGGYFEI</sequence>
<proteinExistence type="predicted"/>
<comment type="subcellular location">
    <subcellularLocation>
        <location evidence="1">Nucleus</location>
    </subcellularLocation>
</comment>
<evidence type="ECO:0000256" key="1">
    <source>
        <dbReference type="ARBA" id="ARBA00004123"/>
    </source>
</evidence>
<dbReference type="Pfam" id="PF13358">
    <property type="entry name" value="DDE_3"/>
    <property type="match status" value="1"/>
</dbReference>
<dbReference type="Gene3D" id="3.30.420.10">
    <property type="entry name" value="Ribonuclease H-like superfamily/Ribonuclease H"/>
    <property type="match status" value="1"/>
</dbReference>
<dbReference type="GO" id="GO:0003676">
    <property type="term" value="F:nucleic acid binding"/>
    <property type="evidence" value="ECO:0007669"/>
    <property type="project" value="InterPro"/>
</dbReference>
<dbReference type="PANTHER" id="PTHR46068">
    <property type="entry name" value="PROTEIN CBG27172"/>
    <property type="match status" value="1"/>
</dbReference>
<dbReference type="PANTHER" id="PTHR46068:SF1">
    <property type="entry name" value="TRANSPOSASE IS30-LIKE HTH DOMAIN-CONTAINING PROTEIN"/>
    <property type="match status" value="1"/>
</dbReference>
<organism evidence="3 4">
    <name type="scientific">Acrobeloides nanus</name>
    <dbReference type="NCBI Taxonomy" id="290746"/>
    <lineage>
        <taxon>Eukaryota</taxon>
        <taxon>Metazoa</taxon>
        <taxon>Ecdysozoa</taxon>
        <taxon>Nematoda</taxon>
        <taxon>Chromadorea</taxon>
        <taxon>Rhabditida</taxon>
        <taxon>Tylenchina</taxon>
        <taxon>Cephalobomorpha</taxon>
        <taxon>Cephaloboidea</taxon>
        <taxon>Cephalobidae</taxon>
        <taxon>Acrobeloides</taxon>
    </lineage>
</organism>
<evidence type="ECO:0000259" key="2">
    <source>
        <dbReference type="Pfam" id="PF13358"/>
    </source>
</evidence>
<dbReference type="SUPFAM" id="SSF46689">
    <property type="entry name" value="Homeodomain-like"/>
    <property type="match status" value="1"/>
</dbReference>